<keyword evidence="12" id="KW-1185">Reference proteome</keyword>
<feature type="DNA-binding region" description="Homeobox" evidence="8">
    <location>
        <begin position="162"/>
        <end position="215"/>
    </location>
</feature>
<proteinExistence type="inferred from homology"/>
<dbReference type="GO" id="GO:0005634">
    <property type="term" value="C:nucleus"/>
    <property type="evidence" value="ECO:0007669"/>
    <property type="project" value="UniProtKB-SubCell"/>
</dbReference>
<dbReference type="Proteomes" id="UP001152320">
    <property type="component" value="Chromosome 8"/>
</dbReference>
<protein>
    <submittedName>
        <fullName evidence="11">Homeobox protein cut-like 1</fullName>
    </submittedName>
</protein>
<evidence type="ECO:0000256" key="7">
    <source>
        <dbReference type="ARBA" id="ARBA00023242"/>
    </source>
</evidence>
<dbReference type="InterPro" id="IPR001356">
    <property type="entry name" value="HD"/>
</dbReference>
<evidence type="ECO:0000256" key="3">
    <source>
        <dbReference type="ARBA" id="ARBA00023015"/>
    </source>
</evidence>
<accession>A0A9Q1C250</accession>
<comment type="subcellular location">
    <subcellularLocation>
        <location evidence="1 8 9">Nucleus</location>
    </subcellularLocation>
</comment>
<dbReference type="Gene3D" id="1.10.260.40">
    <property type="entry name" value="lambda repressor-like DNA-binding domains"/>
    <property type="match status" value="1"/>
</dbReference>
<evidence type="ECO:0000256" key="6">
    <source>
        <dbReference type="ARBA" id="ARBA00023163"/>
    </source>
</evidence>
<dbReference type="Pfam" id="PF00046">
    <property type="entry name" value="Homeodomain"/>
    <property type="match status" value="1"/>
</dbReference>
<dbReference type="Gene3D" id="1.10.10.60">
    <property type="entry name" value="Homeodomain-like"/>
    <property type="match status" value="2"/>
</dbReference>
<comment type="caution">
    <text evidence="11">The sequence shown here is derived from an EMBL/GenBank/DDBJ whole genome shotgun (WGS) entry which is preliminary data.</text>
</comment>
<evidence type="ECO:0000256" key="4">
    <source>
        <dbReference type="ARBA" id="ARBA00023125"/>
    </source>
</evidence>
<reference evidence="11" key="1">
    <citation type="submission" date="2021-10" db="EMBL/GenBank/DDBJ databases">
        <title>Tropical sea cucumber genome reveals ecological adaptation and Cuvierian tubules defense mechanism.</title>
        <authorList>
            <person name="Chen T."/>
        </authorList>
    </citation>
    <scope>NUCLEOTIDE SEQUENCE</scope>
    <source>
        <strain evidence="11">Nanhai2018</strain>
        <tissue evidence="11">Muscle</tissue>
    </source>
</reference>
<evidence type="ECO:0000313" key="11">
    <source>
        <dbReference type="EMBL" id="KAJ8036800.1"/>
    </source>
</evidence>
<dbReference type="SUPFAM" id="SSF46689">
    <property type="entry name" value="Homeodomain-like"/>
    <property type="match status" value="2"/>
</dbReference>
<name>A0A9Q1C250_HOLLE</name>
<dbReference type="AlphaFoldDB" id="A0A9Q1C250"/>
<dbReference type="InterPro" id="IPR009057">
    <property type="entry name" value="Homeodomain-like_sf"/>
</dbReference>
<evidence type="ECO:0000256" key="1">
    <source>
        <dbReference type="ARBA" id="ARBA00004123"/>
    </source>
</evidence>
<keyword evidence="4 8" id="KW-0238">DNA-binding</keyword>
<organism evidence="11 12">
    <name type="scientific">Holothuria leucospilota</name>
    <name type="common">Black long sea cucumber</name>
    <name type="synonym">Mertensiothuria leucospilota</name>
    <dbReference type="NCBI Taxonomy" id="206669"/>
    <lineage>
        <taxon>Eukaryota</taxon>
        <taxon>Metazoa</taxon>
        <taxon>Echinodermata</taxon>
        <taxon>Eleutherozoa</taxon>
        <taxon>Echinozoa</taxon>
        <taxon>Holothuroidea</taxon>
        <taxon>Aspidochirotacea</taxon>
        <taxon>Aspidochirotida</taxon>
        <taxon>Holothuriidae</taxon>
        <taxon>Holothuria</taxon>
    </lineage>
</organism>
<evidence type="ECO:0000256" key="8">
    <source>
        <dbReference type="PROSITE-ProRule" id="PRU00108"/>
    </source>
</evidence>
<evidence type="ECO:0000256" key="9">
    <source>
        <dbReference type="RuleBase" id="RU000682"/>
    </source>
</evidence>
<gene>
    <name evidence="11" type="ORF">HOLleu_17439</name>
</gene>
<evidence type="ECO:0000256" key="2">
    <source>
        <dbReference type="ARBA" id="ARBA00008190"/>
    </source>
</evidence>
<dbReference type="InterPro" id="IPR003350">
    <property type="entry name" value="CUT_dom"/>
</dbReference>
<dbReference type="SUPFAM" id="SSF47413">
    <property type="entry name" value="lambda repressor-like DNA-binding domains"/>
    <property type="match status" value="1"/>
</dbReference>
<dbReference type="EMBL" id="JAIZAY010000008">
    <property type="protein sequence ID" value="KAJ8036800.1"/>
    <property type="molecule type" value="Genomic_DNA"/>
</dbReference>
<dbReference type="SMART" id="SM00389">
    <property type="entry name" value="HOX"/>
    <property type="match status" value="2"/>
</dbReference>
<feature type="domain" description="Homeobox" evidence="10">
    <location>
        <begin position="160"/>
        <end position="214"/>
    </location>
</feature>
<dbReference type="PROSITE" id="PS50071">
    <property type="entry name" value="HOMEOBOX_2"/>
    <property type="match status" value="1"/>
</dbReference>
<dbReference type="CDD" id="cd00086">
    <property type="entry name" value="homeodomain"/>
    <property type="match status" value="2"/>
</dbReference>
<keyword evidence="3" id="KW-0805">Transcription regulation</keyword>
<evidence type="ECO:0000313" key="12">
    <source>
        <dbReference type="Proteomes" id="UP001152320"/>
    </source>
</evidence>
<evidence type="ECO:0000259" key="10">
    <source>
        <dbReference type="PROSITE" id="PS50071"/>
    </source>
</evidence>
<dbReference type="Pfam" id="PF02376">
    <property type="entry name" value="CUT"/>
    <property type="match status" value="1"/>
</dbReference>
<keyword evidence="7 8" id="KW-0539">Nucleus</keyword>
<comment type="similarity">
    <text evidence="2">Belongs to the CUT homeobox family.</text>
</comment>
<keyword evidence="6" id="KW-0804">Transcription</keyword>
<sequence>MKGKMSSDATSYSGLEGIVVTSPDPQMAASSDAVDHLKSKGTTECSDVTGSEVNHSVSATETVEFDDDLPVFIMKFKAWMHSNQLSQRVVAPVLNLSQSHLCDLLNAKKQGNSWSNIATAGRKPYQRMKKVMEDKMILNALCHNRDVFREHSKKKRSVSRPYNPNRLVLTVHQKKILEDAYTLAKYPSATGYQKIATTMGITVRQVKTWFNNRRKLRSCPPSSQDENSYIEPMPESVSRGVIVEEFRVENGDVVAIEPYMSTNGEEVVSLPQNAALDTHDAMGENEMSGETLSSYLKALEAKKISRTEQTIGKENNVGSATSDEGNVIEMDVDSQELKTHAENKTDQLAEAVRKGGHIEVKDGVVVMTRPFPSLGGDVVMPSKEEEGGARIDHDTSPPLNPQQGFGDGLVNDGDRISSTLVVSSEKEEKTVNDDISGNVGLLAVTQQSSEKEASKMTDIQLKILQLTLEMHGNPSQEILDALMVLTCLEKEQIVEWFKNSLKGKAL</sequence>
<keyword evidence="5 8" id="KW-0371">Homeobox</keyword>
<evidence type="ECO:0000256" key="5">
    <source>
        <dbReference type="ARBA" id="ARBA00023155"/>
    </source>
</evidence>
<dbReference type="InterPro" id="IPR010982">
    <property type="entry name" value="Lambda_DNA-bd_dom_sf"/>
</dbReference>
<dbReference type="OrthoDB" id="1867783at2759"/>
<dbReference type="GO" id="GO:0003677">
    <property type="term" value="F:DNA binding"/>
    <property type="evidence" value="ECO:0007669"/>
    <property type="project" value="UniProtKB-UniRule"/>
</dbReference>